<evidence type="ECO:0000256" key="6">
    <source>
        <dbReference type="SAM" id="SignalP"/>
    </source>
</evidence>
<dbReference type="EMBL" id="QJJV01000008">
    <property type="protein sequence ID" value="PXX16201.1"/>
    <property type="molecule type" value="Genomic_DNA"/>
</dbReference>
<feature type="domain" description="GtrA/DPMS transmembrane" evidence="7">
    <location>
        <begin position="7"/>
        <end position="128"/>
    </location>
</feature>
<evidence type="ECO:0000256" key="4">
    <source>
        <dbReference type="ARBA" id="ARBA00023136"/>
    </source>
</evidence>
<keyword evidence="9" id="KW-1185">Reference proteome</keyword>
<protein>
    <submittedName>
        <fullName evidence="8">Flippase GtrA</fullName>
    </submittedName>
</protein>
<keyword evidence="4 5" id="KW-0472">Membrane</keyword>
<feature type="signal peptide" evidence="6">
    <location>
        <begin position="1"/>
        <end position="19"/>
    </location>
</feature>
<reference evidence="8 9" key="1">
    <citation type="submission" date="2018-05" db="EMBL/GenBank/DDBJ databases">
        <title>Genomic Encyclopedia of Type Strains, Phase IV (KMG-V): Genome sequencing to study the core and pangenomes of soil and plant-associated prokaryotes.</title>
        <authorList>
            <person name="Whitman W."/>
        </authorList>
    </citation>
    <scope>NUCLEOTIDE SEQUENCE [LARGE SCALE GENOMIC DNA]</scope>
    <source>
        <strain evidence="8 9">SIr-6563</strain>
    </source>
</reference>
<accession>A0ABX5MSL9</accession>
<evidence type="ECO:0000256" key="3">
    <source>
        <dbReference type="ARBA" id="ARBA00022989"/>
    </source>
</evidence>
<evidence type="ECO:0000259" key="7">
    <source>
        <dbReference type="Pfam" id="PF04138"/>
    </source>
</evidence>
<name>A0ABX5MSL9_9BURK</name>
<dbReference type="NCBIfam" id="NF037976">
    <property type="entry name" value="gtrA_1"/>
    <property type="match status" value="1"/>
</dbReference>
<sequence>MTIALLYLLFACISTAANIATQAATVRVYHGTLAIPLSVAAGTAVGLVVKYVLDKRWIFRWKSQNTRHDAGTFMLYTLTGVVTTAIFWGCEYFFAHQFQTEGMRYVGGVIGLAFGYVVKYRMDKVFVFTDRASADA</sequence>
<dbReference type="RefSeq" id="WP_110327532.1">
    <property type="nucleotide sequence ID" value="NZ_CADFGS010000035.1"/>
</dbReference>
<comment type="caution">
    <text evidence="8">The sequence shown here is derived from an EMBL/GenBank/DDBJ whole genome shotgun (WGS) entry which is preliminary data.</text>
</comment>
<gene>
    <name evidence="8" type="ORF">C7400_1087</name>
</gene>
<evidence type="ECO:0000256" key="2">
    <source>
        <dbReference type="ARBA" id="ARBA00022692"/>
    </source>
</evidence>
<dbReference type="InterPro" id="IPR007267">
    <property type="entry name" value="GtrA_DPMS_TM"/>
</dbReference>
<evidence type="ECO:0000313" key="8">
    <source>
        <dbReference type="EMBL" id="PXX16201.1"/>
    </source>
</evidence>
<evidence type="ECO:0000313" key="9">
    <source>
        <dbReference type="Proteomes" id="UP000247515"/>
    </source>
</evidence>
<feature type="transmembrane region" description="Helical" evidence="5">
    <location>
        <begin position="33"/>
        <end position="53"/>
    </location>
</feature>
<feature type="chain" id="PRO_5046365516" evidence="6">
    <location>
        <begin position="20"/>
        <end position="136"/>
    </location>
</feature>
<keyword evidence="2 5" id="KW-0812">Transmembrane</keyword>
<dbReference type="Proteomes" id="UP000247515">
    <property type="component" value="Unassembled WGS sequence"/>
</dbReference>
<proteinExistence type="predicted"/>
<organism evidence="8 9">
    <name type="scientific">Paraburkholderia tropica</name>
    <dbReference type="NCBI Taxonomy" id="92647"/>
    <lineage>
        <taxon>Bacteria</taxon>
        <taxon>Pseudomonadati</taxon>
        <taxon>Pseudomonadota</taxon>
        <taxon>Betaproteobacteria</taxon>
        <taxon>Burkholderiales</taxon>
        <taxon>Burkholderiaceae</taxon>
        <taxon>Paraburkholderia</taxon>
    </lineage>
</organism>
<keyword evidence="3 5" id="KW-1133">Transmembrane helix</keyword>
<evidence type="ECO:0000256" key="5">
    <source>
        <dbReference type="SAM" id="Phobius"/>
    </source>
</evidence>
<evidence type="ECO:0000256" key="1">
    <source>
        <dbReference type="ARBA" id="ARBA00004141"/>
    </source>
</evidence>
<keyword evidence="6" id="KW-0732">Signal</keyword>
<comment type="subcellular location">
    <subcellularLocation>
        <location evidence="1">Membrane</location>
        <topology evidence="1">Multi-pass membrane protein</topology>
    </subcellularLocation>
</comment>
<dbReference type="Pfam" id="PF04138">
    <property type="entry name" value="GtrA_DPMS_TM"/>
    <property type="match status" value="1"/>
</dbReference>
<feature type="transmembrane region" description="Helical" evidence="5">
    <location>
        <begin position="102"/>
        <end position="118"/>
    </location>
</feature>
<feature type="transmembrane region" description="Helical" evidence="5">
    <location>
        <begin position="73"/>
        <end position="96"/>
    </location>
</feature>